<dbReference type="InterPro" id="IPR000490">
    <property type="entry name" value="Glyco_hydro_17"/>
</dbReference>
<evidence type="ECO:0000256" key="1">
    <source>
        <dbReference type="ARBA" id="ARBA00008773"/>
    </source>
</evidence>
<dbReference type="Gene3D" id="3.20.20.80">
    <property type="entry name" value="Glycosidases"/>
    <property type="match status" value="1"/>
</dbReference>
<dbReference type="EMBL" id="JACEIK010000791">
    <property type="protein sequence ID" value="MCD7462293.1"/>
    <property type="molecule type" value="Genomic_DNA"/>
</dbReference>
<dbReference type="SUPFAM" id="SSF51445">
    <property type="entry name" value="(Trans)glycosidases"/>
    <property type="match status" value="1"/>
</dbReference>
<dbReference type="InterPro" id="IPR017853">
    <property type="entry name" value="GH"/>
</dbReference>
<keyword evidence="2" id="KW-0378">Hydrolase</keyword>
<organism evidence="5 6">
    <name type="scientific">Datura stramonium</name>
    <name type="common">Jimsonweed</name>
    <name type="synonym">Common thornapple</name>
    <dbReference type="NCBI Taxonomy" id="4076"/>
    <lineage>
        <taxon>Eukaryota</taxon>
        <taxon>Viridiplantae</taxon>
        <taxon>Streptophyta</taxon>
        <taxon>Embryophyta</taxon>
        <taxon>Tracheophyta</taxon>
        <taxon>Spermatophyta</taxon>
        <taxon>Magnoliopsida</taxon>
        <taxon>eudicotyledons</taxon>
        <taxon>Gunneridae</taxon>
        <taxon>Pentapetalae</taxon>
        <taxon>asterids</taxon>
        <taxon>lamiids</taxon>
        <taxon>Solanales</taxon>
        <taxon>Solanaceae</taxon>
        <taxon>Solanoideae</taxon>
        <taxon>Datureae</taxon>
        <taxon>Datura</taxon>
    </lineage>
</organism>
<dbReference type="Proteomes" id="UP000823775">
    <property type="component" value="Unassembled WGS sequence"/>
</dbReference>
<accession>A0ABS8STQ0</accession>
<comment type="similarity">
    <text evidence="1 4">Belongs to the glycosyl hydrolase 17 family.</text>
</comment>
<dbReference type="Pfam" id="PF00332">
    <property type="entry name" value="Glyco_hydro_17"/>
    <property type="match status" value="1"/>
</dbReference>
<evidence type="ECO:0000256" key="4">
    <source>
        <dbReference type="RuleBase" id="RU004335"/>
    </source>
</evidence>
<sequence length="99" mass="11169">MQSAAHWSMLWKIAKNLPSEQDVINLYNANDIKKMRIYFPDAKVFNALKGTVGNEADPAQLPVNIRDLLVQRMENVYKALSAAGCVIKSRSQLRHIRGS</sequence>
<protein>
    <submittedName>
        <fullName evidence="5">Uncharacterized protein</fullName>
    </submittedName>
</protein>
<gene>
    <name evidence="5" type="ORF">HAX54_048182</name>
</gene>
<keyword evidence="6" id="KW-1185">Reference proteome</keyword>
<proteinExistence type="inferred from homology"/>
<name>A0ABS8STQ0_DATST</name>
<evidence type="ECO:0000313" key="5">
    <source>
        <dbReference type="EMBL" id="MCD7462293.1"/>
    </source>
</evidence>
<reference evidence="5 6" key="1">
    <citation type="journal article" date="2021" name="BMC Genomics">
        <title>Datura genome reveals duplications of psychoactive alkaloid biosynthetic genes and high mutation rate following tissue culture.</title>
        <authorList>
            <person name="Rajewski A."/>
            <person name="Carter-House D."/>
            <person name="Stajich J."/>
            <person name="Litt A."/>
        </authorList>
    </citation>
    <scope>NUCLEOTIDE SEQUENCE [LARGE SCALE GENOMIC DNA]</scope>
    <source>
        <strain evidence="5">AR-01</strain>
    </source>
</reference>
<comment type="caution">
    <text evidence="5">The sequence shown here is derived from an EMBL/GenBank/DDBJ whole genome shotgun (WGS) entry which is preliminary data.</text>
</comment>
<evidence type="ECO:0000313" key="6">
    <source>
        <dbReference type="Proteomes" id="UP000823775"/>
    </source>
</evidence>
<keyword evidence="3" id="KW-0326">Glycosidase</keyword>
<evidence type="ECO:0000256" key="3">
    <source>
        <dbReference type="ARBA" id="ARBA00023295"/>
    </source>
</evidence>
<evidence type="ECO:0000256" key="2">
    <source>
        <dbReference type="ARBA" id="ARBA00022801"/>
    </source>
</evidence>